<dbReference type="InterPro" id="IPR054193">
    <property type="entry name" value="DUF6898"/>
</dbReference>
<evidence type="ECO:0000256" key="1">
    <source>
        <dbReference type="SAM" id="MobiDB-lite"/>
    </source>
</evidence>
<evidence type="ECO:0000313" key="4">
    <source>
        <dbReference type="Proteomes" id="UP000245086"/>
    </source>
</evidence>
<proteinExistence type="predicted"/>
<feature type="region of interest" description="Disordered" evidence="1">
    <location>
        <begin position="81"/>
        <end position="113"/>
    </location>
</feature>
<name>A0A2P2E829_9PROT</name>
<accession>A0A2P2E829</accession>
<evidence type="ECO:0000259" key="2">
    <source>
        <dbReference type="Pfam" id="PF21839"/>
    </source>
</evidence>
<dbReference type="EMBL" id="BFBR01000002">
    <property type="protein sequence ID" value="GBF57218.1"/>
    <property type="molecule type" value="Genomic_DNA"/>
</dbReference>
<organism evidence="3 4">
    <name type="scientific">Candidatus Phycosocius bacilliformis</name>
    <dbReference type="NCBI Taxonomy" id="1445552"/>
    <lineage>
        <taxon>Bacteria</taxon>
        <taxon>Pseudomonadati</taxon>
        <taxon>Pseudomonadota</taxon>
        <taxon>Alphaproteobacteria</taxon>
        <taxon>Caulobacterales</taxon>
        <taxon>Caulobacterales incertae sedis</taxon>
        <taxon>Candidatus Phycosocius</taxon>
    </lineage>
</organism>
<gene>
    <name evidence="3" type="ORF">PbB2_00882</name>
</gene>
<keyword evidence="4" id="KW-1185">Reference proteome</keyword>
<sequence length="113" mass="12211">MGEPTAHDGMLRDLMQREIYLETQIRGPYAQVRAIDAQTGLEVAVTTPASAAQFDQKRLALRKLGQALIAHGVMLDPDRAAPTNLEIDNRPADKAGKGTKSPLPALPKRGILT</sequence>
<dbReference type="Pfam" id="PF21839">
    <property type="entry name" value="DUF6898"/>
    <property type="match status" value="1"/>
</dbReference>
<dbReference type="AlphaFoldDB" id="A0A2P2E829"/>
<reference evidence="3 4" key="1">
    <citation type="journal article" date="2018" name="Genome Announc.">
        <title>Draft Genome Sequence of "Candidatus Phycosocius bacilliformis," an Alphaproteobacterial Ectosymbiont of the Hydrocarbon-Producing Green Alga Botryococcus braunii.</title>
        <authorList>
            <person name="Tanabe Y."/>
            <person name="Yamaguchi H."/>
            <person name="Watanabe M.M."/>
        </authorList>
    </citation>
    <scope>NUCLEOTIDE SEQUENCE [LARGE SCALE GENOMIC DNA]</scope>
    <source>
        <strain evidence="3 4">BOTRYCO-2</strain>
    </source>
</reference>
<feature type="domain" description="DUF6898" evidence="2">
    <location>
        <begin position="16"/>
        <end position="68"/>
    </location>
</feature>
<comment type="caution">
    <text evidence="3">The sequence shown here is derived from an EMBL/GenBank/DDBJ whole genome shotgun (WGS) entry which is preliminary data.</text>
</comment>
<evidence type="ECO:0000313" key="3">
    <source>
        <dbReference type="EMBL" id="GBF57218.1"/>
    </source>
</evidence>
<dbReference type="Proteomes" id="UP000245086">
    <property type="component" value="Unassembled WGS sequence"/>
</dbReference>
<protein>
    <recommendedName>
        <fullName evidence="2">DUF6898 domain-containing protein</fullName>
    </recommendedName>
</protein>
<feature type="compositionally biased region" description="Basic and acidic residues" evidence="1">
    <location>
        <begin position="87"/>
        <end position="96"/>
    </location>
</feature>